<proteinExistence type="predicted"/>
<dbReference type="EMBL" id="VBOT01000053">
    <property type="protein sequence ID" value="TMQ51832.1"/>
    <property type="molecule type" value="Genomic_DNA"/>
</dbReference>
<comment type="caution">
    <text evidence="2">The sequence shown here is derived from an EMBL/GenBank/DDBJ whole genome shotgun (WGS) entry which is preliminary data.</text>
</comment>
<dbReference type="AlphaFoldDB" id="A0A538SKE9"/>
<feature type="chain" id="PRO_5022007272" evidence="1">
    <location>
        <begin position="26"/>
        <end position="274"/>
    </location>
</feature>
<evidence type="ECO:0000313" key="2">
    <source>
        <dbReference type="EMBL" id="TMQ51832.1"/>
    </source>
</evidence>
<dbReference type="PROSITE" id="PS51257">
    <property type="entry name" value="PROKAR_LIPOPROTEIN"/>
    <property type="match status" value="1"/>
</dbReference>
<sequence>MKNRLPLTAATAVLAAAVWAVSAMACDDAKSKTTASTAKSNTCTAAMAAKCTAAQAAACKGAMSGASAVIASTDAYDHCSGKNAATATATAYTRCTGKTAAAASASEHCAGMAAGVGSCPHAKGAAAFSSEPCSGHGMSNVMDGTMSIGCDACSDMAQCEQELRSAGTLMQAVPLKNGMMFVYTASAANKVRTVQTVMARRTQRLNTFTSAGDKVTLCPACKALRGAIASGKLRREIVNIEGGCVTLLTSSDPVVVSKLHAMAGPQATAARIKS</sequence>
<evidence type="ECO:0000313" key="3">
    <source>
        <dbReference type="Proteomes" id="UP000320184"/>
    </source>
</evidence>
<evidence type="ECO:0000256" key="1">
    <source>
        <dbReference type="SAM" id="SignalP"/>
    </source>
</evidence>
<dbReference type="Proteomes" id="UP000320184">
    <property type="component" value="Unassembled WGS sequence"/>
</dbReference>
<reference evidence="2 3" key="1">
    <citation type="journal article" date="2019" name="Nat. Microbiol.">
        <title>Mediterranean grassland soil C-N compound turnover is dependent on rainfall and depth, and is mediated by genomically divergent microorganisms.</title>
        <authorList>
            <person name="Diamond S."/>
            <person name="Andeer P.F."/>
            <person name="Li Z."/>
            <person name="Crits-Christoph A."/>
            <person name="Burstein D."/>
            <person name="Anantharaman K."/>
            <person name="Lane K.R."/>
            <person name="Thomas B.C."/>
            <person name="Pan C."/>
            <person name="Northen T.R."/>
            <person name="Banfield J.F."/>
        </authorList>
    </citation>
    <scope>NUCLEOTIDE SEQUENCE [LARGE SCALE GENOMIC DNA]</scope>
    <source>
        <strain evidence="2">WS_3</strain>
    </source>
</reference>
<protein>
    <submittedName>
        <fullName evidence="2">Uncharacterized protein</fullName>
    </submittedName>
</protein>
<name>A0A538SKE9_UNCEI</name>
<accession>A0A538SKE9</accession>
<keyword evidence="1" id="KW-0732">Signal</keyword>
<organism evidence="2 3">
    <name type="scientific">Eiseniibacteriota bacterium</name>
    <dbReference type="NCBI Taxonomy" id="2212470"/>
    <lineage>
        <taxon>Bacteria</taxon>
        <taxon>Candidatus Eiseniibacteriota</taxon>
    </lineage>
</organism>
<feature type="signal peptide" evidence="1">
    <location>
        <begin position="1"/>
        <end position="25"/>
    </location>
</feature>
<gene>
    <name evidence="2" type="ORF">E6K73_04875</name>
</gene>